<organism evidence="3">
    <name type="scientific">Salvia splendens</name>
    <name type="common">Scarlet sage</name>
    <dbReference type="NCBI Taxonomy" id="180675"/>
    <lineage>
        <taxon>Eukaryota</taxon>
        <taxon>Viridiplantae</taxon>
        <taxon>Streptophyta</taxon>
        <taxon>Embryophyta</taxon>
        <taxon>Tracheophyta</taxon>
        <taxon>Spermatophyta</taxon>
        <taxon>Magnoliopsida</taxon>
        <taxon>eudicotyledons</taxon>
        <taxon>Gunneridae</taxon>
        <taxon>Pentapetalae</taxon>
        <taxon>asterids</taxon>
        <taxon>lamiids</taxon>
        <taxon>Lamiales</taxon>
        <taxon>Lamiaceae</taxon>
        <taxon>Nepetoideae</taxon>
        <taxon>Mentheae</taxon>
        <taxon>Salviinae</taxon>
        <taxon>Salvia</taxon>
        <taxon>Salvia subgen. Calosphace</taxon>
        <taxon>core Calosphace</taxon>
    </lineage>
</organism>
<name>A0A8X8Z6K9_SALSN</name>
<reference evidence="3" key="2">
    <citation type="submission" date="2020-08" db="EMBL/GenBank/DDBJ databases">
        <title>Plant Genome Project.</title>
        <authorList>
            <person name="Zhang R.-G."/>
        </authorList>
    </citation>
    <scope>NUCLEOTIDE SEQUENCE</scope>
    <source>
        <strain evidence="3">Huo1</strain>
        <tissue evidence="3">Leaf</tissue>
    </source>
</reference>
<evidence type="ECO:0000256" key="1">
    <source>
        <dbReference type="SAM" id="Coils"/>
    </source>
</evidence>
<dbReference type="PANTHER" id="PTHR34466">
    <property type="entry name" value="OS11G0129800 PROTEIN"/>
    <property type="match status" value="1"/>
</dbReference>
<dbReference type="AlphaFoldDB" id="A0A8X8Z6K9"/>
<keyword evidence="4" id="KW-1185">Reference proteome</keyword>
<reference evidence="3" key="1">
    <citation type="submission" date="2018-01" db="EMBL/GenBank/DDBJ databases">
        <authorList>
            <person name="Mao J.F."/>
        </authorList>
    </citation>
    <scope>NUCLEOTIDE SEQUENCE</scope>
    <source>
        <strain evidence="3">Huo1</strain>
        <tissue evidence="3">Leaf</tissue>
    </source>
</reference>
<comment type="caution">
    <text evidence="3">The sequence shown here is derived from an EMBL/GenBank/DDBJ whole genome shotgun (WGS) entry which is preliminary data.</text>
</comment>
<feature type="region of interest" description="Disordered" evidence="2">
    <location>
        <begin position="1"/>
        <end position="79"/>
    </location>
</feature>
<feature type="coiled-coil region" evidence="1">
    <location>
        <begin position="346"/>
        <end position="373"/>
    </location>
</feature>
<feature type="compositionally biased region" description="Polar residues" evidence="2">
    <location>
        <begin position="239"/>
        <end position="255"/>
    </location>
</feature>
<feature type="compositionally biased region" description="Polar residues" evidence="2">
    <location>
        <begin position="123"/>
        <end position="133"/>
    </location>
</feature>
<evidence type="ECO:0000256" key="2">
    <source>
        <dbReference type="SAM" id="MobiDB-lite"/>
    </source>
</evidence>
<protein>
    <submittedName>
        <fullName evidence="3">Uncharacterized protein</fullName>
    </submittedName>
</protein>
<accession>A0A8X8Z6K9</accession>
<evidence type="ECO:0000313" key="3">
    <source>
        <dbReference type="EMBL" id="KAG6393152.1"/>
    </source>
</evidence>
<feature type="compositionally biased region" description="Polar residues" evidence="2">
    <location>
        <begin position="49"/>
        <end position="71"/>
    </location>
</feature>
<dbReference type="EMBL" id="PNBA02000018">
    <property type="protein sequence ID" value="KAG6393152.1"/>
    <property type="molecule type" value="Genomic_DNA"/>
</dbReference>
<keyword evidence="1" id="KW-0175">Coiled coil</keyword>
<feature type="compositionally biased region" description="Polar residues" evidence="2">
    <location>
        <begin position="222"/>
        <end position="231"/>
    </location>
</feature>
<dbReference type="PANTHER" id="PTHR34466:SF3">
    <property type="entry name" value="OS11G0129800 PROTEIN"/>
    <property type="match status" value="1"/>
</dbReference>
<evidence type="ECO:0000313" key="4">
    <source>
        <dbReference type="Proteomes" id="UP000298416"/>
    </source>
</evidence>
<dbReference type="Proteomes" id="UP000298416">
    <property type="component" value="Unassembled WGS sequence"/>
</dbReference>
<feature type="region of interest" description="Disordered" evidence="2">
    <location>
        <begin position="206"/>
        <end position="273"/>
    </location>
</feature>
<feature type="region of interest" description="Disordered" evidence="2">
    <location>
        <begin position="96"/>
        <end position="136"/>
    </location>
</feature>
<sequence length="626" mass="68556">MATSSFKSTSRRGAATEPKAPPPSAASRRRSHSVTPVSRKNHAPLDHNASISTDFCNSRDNPLFWTRSSSPPDKDESGRICEIAASSNKLSSKLDAKSLVNGNGGGNSSGEQRGRSVTRSHSHSNGIGRSLSRTRGRSISAASRYGAYESLDAALSNDGKVETEPVNGEEFVLHRLKNTSALWGLSQRGEVVADLVGELTRWRAVDGDEGEQGEGSEKEQGCLTSPISRSSNEAKRTSDTISRTNSVRNRVSNPGQAKHAGVRTARNQAKEWSEDESACSLQISNLEDSISVGSLSEAEEKTIRTAFEELNVFRRNNANQAAATNVPDMPSNLVNPEAVELISDIRREYAIKLEESEERARELRADLAIEEQRGQELDRILKEMLSDRKTSDMQRSRRGRKMLNVVVLLSVVGNKIFVSVIHQASELPLMTSNERKRMSNRLTEEAMAYFDECVSLSTFDSSDFSASEDPAYSLVGAAGPVGTSSLANGNPSTLCCYDQGNLVDHKQIYGDQVQLKPCEDSKQTGNSSNTGPGSSQLYEFSFADRRVDDVRPEEDIRSYIKNFERETKKDIDSEASISYYDAEEYSIGGQLEEVLFDRVLYHSRIESGGLLLCGGAISCLPFASTM</sequence>
<proteinExistence type="predicted"/>
<gene>
    <name evidence="3" type="ORF">SASPL_147387</name>
</gene>